<dbReference type="AlphaFoldDB" id="A0A6A2ZZB4"/>
<dbReference type="Proteomes" id="UP000436088">
    <property type="component" value="Unassembled WGS sequence"/>
</dbReference>
<reference evidence="4" key="1">
    <citation type="submission" date="2019-09" db="EMBL/GenBank/DDBJ databases">
        <title>Draft genome information of white flower Hibiscus syriacus.</title>
        <authorList>
            <person name="Kim Y.-M."/>
        </authorList>
    </citation>
    <scope>NUCLEOTIDE SEQUENCE [LARGE SCALE GENOMIC DNA]</scope>
    <source>
        <strain evidence="4">YM2019G1</strain>
    </source>
</reference>
<dbReference type="InterPro" id="IPR020568">
    <property type="entry name" value="Ribosomal_Su5_D2-typ_SF"/>
</dbReference>
<dbReference type="GO" id="GO:0005737">
    <property type="term" value="C:cytoplasm"/>
    <property type="evidence" value="ECO:0007669"/>
    <property type="project" value="TreeGrafter"/>
</dbReference>
<protein>
    <submittedName>
        <fullName evidence="4">Geminivirus Rep-interacting motor protein-like</fullName>
    </submittedName>
</protein>
<dbReference type="InterPro" id="IPR036956">
    <property type="entry name" value="Impact_N_sf"/>
</dbReference>
<comment type="caution">
    <text evidence="4">The sequence shown here is derived from an EMBL/GenBank/DDBJ whole genome shotgun (WGS) entry which is preliminary data.</text>
</comment>
<proteinExistence type="inferred from homology"/>
<evidence type="ECO:0000259" key="3">
    <source>
        <dbReference type="Pfam" id="PF01205"/>
    </source>
</evidence>
<organism evidence="4 5">
    <name type="scientific">Hibiscus syriacus</name>
    <name type="common">Rose of Sharon</name>
    <dbReference type="NCBI Taxonomy" id="106335"/>
    <lineage>
        <taxon>Eukaryota</taxon>
        <taxon>Viridiplantae</taxon>
        <taxon>Streptophyta</taxon>
        <taxon>Embryophyta</taxon>
        <taxon>Tracheophyta</taxon>
        <taxon>Spermatophyta</taxon>
        <taxon>Magnoliopsida</taxon>
        <taxon>eudicotyledons</taxon>
        <taxon>Gunneridae</taxon>
        <taxon>Pentapetalae</taxon>
        <taxon>rosids</taxon>
        <taxon>malvids</taxon>
        <taxon>Malvales</taxon>
        <taxon>Malvaceae</taxon>
        <taxon>Malvoideae</taxon>
        <taxon>Hibiscus</taxon>
    </lineage>
</organism>
<dbReference type="GO" id="GO:0006446">
    <property type="term" value="P:regulation of translational initiation"/>
    <property type="evidence" value="ECO:0007669"/>
    <property type="project" value="TreeGrafter"/>
</dbReference>
<comment type="similarity">
    <text evidence="1">Belongs to the IMPACT family.</text>
</comment>
<dbReference type="Pfam" id="PF01205">
    <property type="entry name" value="Impact_N"/>
    <property type="match status" value="1"/>
</dbReference>
<keyword evidence="5" id="KW-1185">Reference proteome</keyword>
<name>A0A6A2ZZB4_HIBSY</name>
<dbReference type="SUPFAM" id="SSF54211">
    <property type="entry name" value="Ribosomal protein S5 domain 2-like"/>
    <property type="match status" value="1"/>
</dbReference>
<dbReference type="PANTHER" id="PTHR16301">
    <property type="entry name" value="IMPACT-RELATED"/>
    <property type="match status" value="1"/>
</dbReference>
<dbReference type="EMBL" id="VEPZ02001051">
    <property type="protein sequence ID" value="KAE8697371.1"/>
    <property type="molecule type" value="Genomic_DNA"/>
</dbReference>
<feature type="region of interest" description="Disordered" evidence="2">
    <location>
        <begin position="1"/>
        <end position="28"/>
    </location>
</feature>
<dbReference type="Gene3D" id="3.30.230.30">
    <property type="entry name" value="Impact, N-terminal domain"/>
    <property type="match status" value="1"/>
</dbReference>
<evidence type="ECO:0000256" key="1">
    <source>
        <dbReference type="ARBA" id="ARBA00007665"/>
    </source>
</evidence>
<accession>A0A6A2ZZB4</accession>
<evidence type="ECO:0000256" key="2">
    <source>
        <dbReference type="SAM" id="MobiDB-lite"/>
    </source>
</evidence>
<dbReference type="PANTHER" id="PTHR16301:SF20">
    <property type="entry name" value="IMPACT FAMILY MEMBER YIGZ"/>
    <property type="match status" value="1"/>
</dbReference>
<feature type="domain" description="Impact N-terminal" evidence="3">
    <location>
        <begin position="40"/>
        <end position="79"/>
    </location>
</feature>
<sequence length="105" mass="11737">MAATREEKTTVTTTSSSSPTTNRGSFTTPKETVTFKKEIKKSKFIAIAGSISNEQSAHSFLNQVKDMCATHNCWAYKVSDTTPFWFTIICDSVPAYEFDVVKRII</sequence>
<feature type="compositionally biased region" description="Low complexity" evidence="2">
    <location>
        <begin position="10"/>
        <end position="21"/>
    </location>
</feature>
<dbReference type="InterPro" id="IPR023582">
    <property type="entry name" value="Impact"/>
</dbReference>
<dbReference type="InterPro" id="IPR001498">
    <property type="entry name" value="Impact_N"/>
</dbReference>
<evidence type="ECO:0000313" key="4">
    <source>
        <dbReference type="EMBL" id="KAE8697371.1"/>
    </source>
</evidence>
<gene>
    <name evidence="4" type="ORF">F3Y22_tig00110621pilonHSYRG00150</name>
</gene>
<evidence type="ECO:0000313" key="5">
    <source>
        <dbReference type="Proteomes" id="UP000436088"/>
    </source>
</evidence>